<organism evidence="1 2">
    <name type="scientific">Dictyostelium firmibasis</name>
    <dbReference type="NCBI Taxonomy" id="79012"/>
    <lineage>
        <taxon>Eukaryota</taxon>
        <taxon>Amoebozoa</taxon>
        <taxon>Evosea</taxon>
        <taxon>Eumycetozoa</taxon>
        <taxon>Dictyostelia</taxon>
        <taxon>Dictyosteliales</taxon>
        <taxon>Dictyosteliaceae</taxon>
        <taxon>Dictyostelium</taxon>
    </lineage>
</organism>
<dbReference type="AlphaFoldDB" id="A0AAN7TW17"/>
<accession>A0AAN7TW17</accession>
<dbReference type="Proteomes" id="UP001344447">
    <property type="component" value="Unassembled WGS sequence"/>
</dbReference>
<evidence type="ECO:0000313" key="2">
    <source>
        <dbReference type="Proteomes" id="UP001344447"/>
    </source>
</evidence>
<gene>
    <name evidence="1" type="ORF">RB653_007692</name>
</gene>
<protein>
    <submittedName>
        <fullName evidence="1">Uncharacterized protein</fullName>
    </submittedName>
</protein>
<name>A0AAN7TW17_9MYCE</name>
<reference evidence="1 2" key="1">
    <citation type="submission" date="2023-11" db="EMBL/GenBank/DDBJ databases">
        <title>Dfirmibasis_genome.</title>
        <authorList>
            <person name="Edelbroek B."/>
            <person name="Kjellin J."/>
            <person name="Jerlstrom-Hultqvist J."/>
            <person name="Soderbom F."/>
        </authorList>
    </citation>
    <scope>NUCLEOTIDE SEQUENCE [LARGE SCALE GENOMIC DNA]</scope>
    <source>
        <strain evidence="1 2">TNS-C-14</strain>
    </source>
</reference>
<keyword evidence="2" id="KW-1185">Reference proteome</keyword>
<sequence length="44" mass="5366">MLLKNLAKLRNYAKKQNLFFSAKIKKFEKKKKKVQTKNLKFKHN</sequence>
<evidence type="ECO:0000313" key="1">
    <source>
        <dbReference type="EMBL" id="KAK5576548.1"/>
    </source>
</evidence>
<dbReference type="EMBL" id="JAVFKY010000005">
    <property type="protein sequence ID" value="KAK5576548.1"/>
    <property type="molecule type" value="Genomic_DNA"/>
</dbReference>
<comment type="caution">
    <text evidence="1">The sequence shown here is derived from an EMBL/GenBank/DDBJ whole genome shotgun (WGS) entry which is preliminary data.</text>
</comment>
<proteinExistence type="predicted"/>